<gene>
    <name evidence="2" type="ORF">Tci_923093</name>
</gene>
<dbReference type="AlphaFoldDB" id="A0A699X399"/>
<dbReference type="EMBL" id="BKCJ011766015">
    <property type="protein sequence ID" value="GFD51124.1"/>
    <property type="molecule type" value="Genomic_DNA"/>
</dbReference>
<evidence type="ECO:0000313" key="2">
    <source>
        <dbReference type="EMBL" id="GFD51124.1"/>
    </source>
</evidence>
<feature type="compositionally biased region" description="Basic and acidic residues" evidence="1">
    <location>
        <begin position="74"/>
        <end position="87"/>
    </location>
</feature>
<protein>
    <submittedName>
        <fullName evidence="2">Uncharacterized protein</fullName>
    </submittedName>
</protein>
<evidence type="ECO:0000256" key="1">
    <source>
        <dbReference type="SAM" id="MobiDB-lite"/>
    </source>
</evidence>
<name>A0A699X399_TANCI</name>
<comment type="caution">
    <text evidence="2">The sequence shown here is derived from an EMBL/GenBank/DDBJ whole genome shotgun (WGS) entry which is preliminary data.</text>
</comment>
<reference evidence="2" key="1">
    <citation type="journal article" date="2019" name="Sci. Rep.">
        <title>Draft genome of Tanacetum cinerariifolium, the natural source of mosquito coil.</title>
        <authorList>
            <person name="Yamashiro T."/>
            <person name="Shiraishi A."/>
            <person name="Satake H."/>
            <person name="Nakayama K."/>
        </authorList>
    </citation>
    <scope>NUCLEOTIDE SEQUENCE</scope>
</reference>
<organism evidence="2">
    <name type="scientific">Tanacetum cinerariifolium</name>
    <name type="common">Dalmatian daisy</name>
    <name type="synonym">Chrysanthemum cinerariifolium</name>
    <dbReference type="NCBI Taxonomy" id="118510"/>
    <lineage>
        <taxon>Eukaryota</taxon>
        <taxon>Viridiplantae</taxon>
        <taxon>Streptophyta</taxon>
        <taxon>Embryophyta</taxon>
        <taxon>Tracheophyta</taxon>
        <taxon>Spermatophyta</taxon>
        <taxon>Magnoliopsida</taxon>
        <taxon>eudicotyledons</taxon>
        <taxon>Gunneridae</taxon>
        <taxon>Pentapetalae</taxon>
        <taxon>asterids</taxon>
        <taxon>campanulids</taxon>
        <taxon>Asterales</taxon>
        <taxon>Asteraceae</taxon>
        <taxon>Asteroideae</taxon>
        <taxon>Anthemideae</taxon>
        <taxon>Anthemidinae</taxon>
        <taxon>Tanacetum</taxon>
    </lineage>
</organism>
<feature type="region of interest" description="Disordered" evidence="1">
    <location>
        <begin position="65"/>
        <end position="87"/>
    </location>
</feature>
<feature type="non-terminal residue" evidence="2">
    <location>
        <position position="114"/>
    </location>
</feature>
<sequence>KSIQTFLEEFNCIPFEEKAMILLQDWFKFFAIKHDQPENSNELFQKLLEDLKELAEYKESLENSSKEIATLNSNKEKEEPPQDSHIRQLIREECSTEVSEEQKQNMEDTILELV</sequence>
<feature type="non-terminal residue" evidence="2">
    <location>
        <position position="1"/>
    </location>
</feature>
<proteinExistence type="predicted"/>
<accession>A0A699X399</accession>